<proteinExistence type="predicted"/>
<dbReference type="Gene3D" id="3.30.40.10">
    <property type="entry name" value="Zinc/RING finger domain, C3HC4 (zinc finger)"/>
    <property type="match status" value="1"/>
</dbReference>
<dbReference type="Proteomes" id="UP001642540">
    <property type="component" value="Unassembled WGS sequence"/>
</dbReference>
<evidence type="ECO:0008006" key="5">
    <source>
        <dbReference type="Google" id="ProtNLM"/>
    </source>
</evidence>
<evidence type="ECO:0000313" key="4">
    <source>
        <dbReference type="Proteomes" id="UP001642540"/>
    </source>
</evidence>
<evidence type="ECO:0000256" key="2">
    <source>
        <dbReference type="SAM" id="Phobius"/>
    </source>
</evidence>
<keyword evidence="2" id="KW-0472">Membrane</keyword>
<evidence type="ECO:0000313" key="3">
    <source>
        <dbReference type="EMBL" id="CAL8089114.1"/>
    </source>
</evidence>
<keyword evidence="4" id="KW-1185">Reference proteome</keyword>
<feature type="transmembrane region" description="Helical" evidence="2">
    <location>
        <begin position="304"/>
        <end position="321"/>
    </location>
</feature>
<sequence length="333" mass="38068">MGDGSWIQLESSTPQQTGKNNLKFDCAICGDSLQKPGPPMQFFSFGKLISTNQLSLADQELIYREFLLSDPLYKRGTYDCAKILSTECGHLFHSGCLREWFFMKRYDRTRYHDCRILHPVAVFERSSEDSSDDELPSAAEARKPLAVPMDYSDISCASSSYSSDESSEMDVDEPVPTINSTSPNTNNIYANIRNNNEIIYELHPVVPQIDIAGDTTYSPEEYLDQSEANRVHFRPYAYISFGVEYILRVAVSTYDNYNIAYVCLLAWVFSLITRCYEGRMKEHVKNMDDADDEALVEANSPISLGYPFTLQVLLVGFIIWLHERFMNNLRKFL</sequence>
<feature type="region of interest" description="Disordered" evidence="1">
    <location>
        <begin position="157"/>
        <end position="182"/>
    </location>
</feature>
<protein>
    <recommendedName>
        <fullName evidence="5">RING-type domain-containing protein</fullName>
    </recommendedName>
</protein>
<keyword evidence="2" id="KW-0812">Transmembrane</keyword>
<organism evidence="3 4">
    <name type="scientific">Orchesella dallaii</name>
    <dbReference type="NCBI Taxonomy" id="48710"/>
    <lineage>
        <taxon>Eukaryota</taxon>
        <taxon>Metazoa</taxon>
        <taxon>Ecdysozoa</taxon>
        <taxon>Arthropoda</taxon>
        <taxon>Hexapoda</taxon>
        <taxon>Collembola</taxon>
        <taxon>Entomobryomorpha</taxon>
        <taxon>Entomobryoidea</taxon>
        <taxon>Orchesellidae</taxon>
        <taxon>Orchesellinae</taxon>
        <taxon>Orchesella</taxon>
    </lineage>
</organism>
<dbReference type="InterPro" id="IPR013083">
    <property type="entry name" value="Znf_RING/FYVE/PHD"/>
</dbReference>
<gene>
    <name evidence="3" type="ORF">ODALV1_LOCUS7266</name>
</gene>
<comment type="caution">
    <text evidence="3">The sequence shown here is derived from an EMBL/GenBank/DDBJ whole genome shotgun (WGS) entry which is preliminary data.</text>
</comment>
<dbReference type="SUPFAM" id="SSF57850">
    <property type="entry name" value="RING/U-box"/>
    <property type="match status" value="1"/>
</dbReference>
<evidence type="ECO:0000256" key="1">
    <source>
        <dbReference type="SAM" id="MobiDB-lite"/>
    </source>
</evidence>
<name>A0ABP1Q8C8_9HEXA</name>
<keyword evidence="2" id="KW-1133">Transmembrane helix</keyword>
<dbReference type="EMBL" id="CAXLJM020000023">
    <property type="protein sequence ID" value="CAL8089114.1"/>
    <property type="molecule type" value="Genomic_DNA"/>
</dbReference>
<reference evidence="3 4" key="1">
    <citation type="submission" date="2024-08" db="EMBL/GenBank/DDBJ databases">
        <authorList>
            <person name="Cucini C."/>
            <person name="Frati F."/>
        </authorList>
    </citation>
    <scope>NUCLEOTIDE SEQUENCE [LARGE SCALE GENOMIC DNA]</scope>
</reference>
<accession>A0ABP1Q8C8</accession>